<dbReference type="InterPro" id="IPR007466">
    <property type="entry name" value="Peptidyl-Arg-deiminase_porph"/>
</dbReference>
<keyword evidence="1" id="KW-0378">Hydrolase</keyword>
<dbReference type="PANTHER" id="PTHR31377:SF0">
    <property type="entry name" value="AGMATINE DEIMINASE-RELATED"/>
    <property type="match status" value="1"/>
</dbReference>
<dbReference type="Pfam" id="PF04371">
    <property type="entry name" value="PAD_porph"/>
    <property type="match status" value="1"/>
</dbReference>
<gene>
    <name evidence="2" type="ORF">PRZ48_007773</name>
</gene>
<name>A0ABR0EL66_ZASCE</name>
<keyword evidence="3" id="KW-1185">Reference proteome</keyword>
<proteinExistence type="predicted"/>
<dbReference type="EMBL" id="JAXOVC010000005">
    <property type="protein sequence ID" value="KAK4501963.1"/>
    <property type="molecule type" value="Genomic_DNA"/>
</dbReference>
<comment type="caution">
    <text evidence="2">The sequence shown here is derived from an EMBL/GenBank/DDBJ whole genome shotgun (WGS) entry which is preliminary data.</text>
</comment>
<evidence type="ECO:0000313" key="3">
    <source>
        <dbReference type="Proteomes" id="UP001305779"/>
    </source>
</evidence>
<dbReference type="PANTHER" id="PTHR31377">
    <property type="entry name" value="AGMATINE DEIMINASE-RELATED"/>
    <property type="match status" value="1"/>
</dbReference>
<reference evidence="2 3" key="1">
    <citation type="journal article" date="2023" name="G3 (Bethesda)">
        <title>A chromosome-level genome assembly of Zasmidium syzygii isolated from banana leaves.</title>
        <authorList>
            <person name="van Westerhoven A.C."/>
            <person name="Mehrabi R."/>
            <person name="Talebi R."/>
            <person name="Steentjes M.B.F."/>
            <person name="Corcolon B."/>
            <person name="Chong P.A."/>
            <person name="Kema G.H.J."/>
            <person name="Seidl M.F."/>
        </authorList>
    </citation>
    <scope>NUCLEOTIDE SEQUENCE [LARGE SCALE GENOMIC DNA]</scope>
    <source>
        <strain evidence="2 3">P124</strain>
    </source>
</reference>
<sequence length="377" mass="41315">MPAETDVQTGTIMAWPTAHSVGDEKYPATGSEIRKTRQEVAEIAKAIAKHQPVEIFVRDPKLGEPARGFPDTNLSSAKEMLGRVKNMTLHVTQNVHSLWARDTGPVFVQSLHGPVRNTWGRSDDPGMGFSRKNTASETVGLLLNYNNWGRKLPPNVDAYFAGYTTQTLNKSSRIAPFVAEGGGIEVDGEGTLLATESSLLNPNRNPGIDKTTMERYFAEFLGIEKTIWIPGCRGADITDDHIDSIARFSAPGTVLLSKPFDNGKNGVLDAYHDAKEILSKATDAKGRRLKLIDVPEPDPRKVLGEDYDPQWSTVSYINYTLVNGAVVLAKFGDERFDEQAKRIVGEQFPGRVVEQVDLRELASQGGGIHCATQQIPA</sequence>
<evidence type="ECO:0008006" key="4">
    <source>
        <dbReference type="Google" id="ProtNLM"/>
    </source>
</evidence>
<dbReference type="SUPFAM" id="SSF55909">
    <property type="entry name" value="Pentein"/>
    <property type="match status" value="1"/>
</dbReference>
<protein>
    <recommendedName>
        <fullName evidence="4">Agmatine deiminase</fullName>
    </recommendedName>
</protein>
<dbReference type="Proteomes" id="UP001305779">
    <property type="component" value="Unassembled WGS sequence"/>
</dbReference>
<organism evidence="2 3">
    <name type="scientific">Zasmidium cellare</name>
    <name type="common">Wine cellar mold</name>
    <name type="synonym">Racodium cellare</name>
    <dbReference type="NCBI Taxonomy" id="395010"/>
    <lineage>
        <taxon>Eukaryota</taxon>
        <taxon>Fungi</taxon>
        <taxon>Dikarya</taxon>
        <taxon>Ascomycota</taxon>
        <taxon>Pezizomycotina</taxon>
        <taxon>Dothideomycetes</taxon>
        <taxon>Dothideomycetidae</taxon>
        <taxon>Mycosphaerellales</taxon>
        <taxon>Mycosphaerellaceae</taxon>
        <taxon>Zasmidium</taxon>
    </lineage>
</organism>
<accession>A0ABR0EL66</accession>
<evidence type="ECO:0000256" key="1">
    <source>
        <dbReference type="ARBA" id="ARBA00022801"/>
    </source>
</evidence>
<evidence type="ECO:0000313" key="2">
    <source>
        <dbReference type="EMBL" id="KAK4501963.1"/>
    </source>
</evidence>
<dbReference type="Gene3D" id="3.75.10.10">
    <property type="entry name" value="L-arginine/glycine Amidinotransferase, Chain A"/>
    <property type="match status" value="1"/>
</dbReference>